<protein>
    <submittedName>
        <fullName evidence="1">Uncharacterized protein</fullName>
    </submittedName>
</protein>
<accession>I3T8C2</accession>
<evidence type="ECO:0000313" key="1">
    <source>
        <dbReference type="EMBL" id="AFK48764.1"/>
    </source>
</evidence>
<name>I3T8C2_MEDTR</name>
<dbReference type="AlphaFoldDB" id="I3T8C2"/>
<organism evidence="1">
    <name type="scientific">Medicago truncatula</name>
    <name type="common">Barrel medic</name>
    <name type="synonym">Medicago tribuloides</name>
    <dbReference type="NCBI Taxonomy" id="3880"/>
    <lineage>
        <taxon>Eukaryota</taxon>
        <taxon>Viridiplantae</taxon>
        <taxon>Streptophyta</taxon>
        <taxon>Embryophyta</taxon>
        <taxon>Tracheophyta</taxon>
        <taxon>Spermatophyta</taxon>
        <taxon>Magnoliopsida</taxon>
        <taxon>eudicotyledons</taxon>
        <taxon>Gunneridae</taxon>
        <taxon>Pentapetalae</taxon>
        <taxon>rosids</taxon>
        <taxon>fabids</taxon>
        <taxon>Fabales</taxon>
        <taxon>Fabaceae</taxon>
        <taxon>Papilionoideae</taxon>
        <taxon>50 kb inversion clade</taxon>
        <taxon>NPAAA clade</taxon>
        <taxon>Hologalegina</taxon>
        <taxon>IRL clade</taxon>
        <taxon>Trifolieae</taxon>
        <taxon>Medicago</taxon>
    </lineage>
</organism>
<dbReference type="EMBL" id="BT148970">
    <property type="protein sequence ID" value="AFK48764.1"/>
    <property type="molecule type" value="mRNA"/>
</dbReference>
<sequence length="30" mass="3516">MIEDIWNLYFPLKNQGFKSCLHIFNKCGGV</sequence>
<reference evidence="1" key="1">
    <citation type="submission" date="2012-05" db="EMBL/GenBank/DDBJ databases">
        <authorList>
            <person name="Krishnakumar V."/>
            <person name="Cheung F."/>
            <person name="Xiao Y."/>
            <person name="Chan A."/>
            <person name="Moskal W.A."/>
            <person name="Town C.D."/>
        </authorList>
    </citation>
    <scope>NUCLEOTIDE SEQUENCE</scope>
</reference>
<proteinExistence type="evidence at transcript level"/>